<gene>
    <name evidence="1" type="ORF">HanXRQr2_Chr06g0274421</name>
</gene>
<reference evidence="1" key="1">
    <citation type="journal article" date="2017" name="Nature">
        <title>The sunflower genome provides insights into oil metabolism, flowering and Asterid evolution.</title>
        <authorList>
            <person name="Badouin H."/>
            <person name="Gouzy J."/>
            <person name="Grassa C.J."/>
            <person name="Murat F."/>
            <person name="Staton S.E."/>
            <person name="Cottret L."/>
            <person name="Lelandais-Briere C."/>
            <person name="Owens G.L."/>
            <person name="Carrere S."/>
            <person name="Mayjonade B."/>
            <person name="Legrand L."/>
            <person name="Gill N."/>
            <person name="Kane N.C."/>
            <person name="Bowers J.E."/>
            <person name="Hubner S."/>
            <person name="Bellec A."/>
            <person name="Berard A."/>
            <person name="Berges H."/>
            <person name="Blanchet N."/>
            <person name="Boniface M.C."/>
            <person name="Brunel D."/>
            <person name="Catrice O."/>
            <person name="Chaidir N."/>
            <person name="Claudel C."/>
            <person name="Donnadieu C."/>
            <person name="Faraut T."/>
            <person name="Fievet G."/>
            <person name="Helmstetter N."/>
            <person name="King M."/>
            <person name="Knapp S.J."/>
            <person name="Lai Z."/>
            <person name="Le Paslier M.C."/>
            <person name="Lippi Y."/>
            <person name="Lorenzon L."/>
            <person name="Mandel J.R."/>
            <person name="Marage G."/>
            <person name="Marchand G."/>
            <person name="Marquand E."/>
            <person name="Bret-Mestries E."/>
            <person name="Morien E."/>
            <person name="Nambeesan S."/>
            <person name="Nguyen T."/>
            <person name="Pegot-Espagnet P."/>
            <person name="Pouilly N."/>
            <person name="Raftis F."/>
            <person name="Sallet E."/>
            <person name="Schiex T."/>
            <person name="Thomas J."/>
            <person name="Vandecasteele C."/>
            <person name="Vares D."/>
            <person name="Vear F."/>
            <person name="Vautrin S."/>
            <person name="Crespi M."/>
            <person name="Mangin B."/>
            <person name="Burke J.M."/>
            <person name="Salse J."/>
            <person name="Munos S."/>
            <person name="Vincourt P."/>
            <person name="Rieseberg L.H."/>
            <person name="Langlade N.B."/>
        </authorList>
    </citation>
    <scope>NUCLEOTIDE SEQUENCE</scope>
    <source>
        <tissue evidence="1">Leaves</tissue>
    </source>
</reference>
<dbReference type="Gramene" id="mRNA:HanXRQr2_Chr06g0274421">
    <property type="protein sequence ID" value="mRNA:HanXRQr2_Chr06g0274421"/>
    <property type="gene ID" value="HanXRQr2_Chr06g0274421"/>
</dbReference>
<organism evidence="1 2">
    <name type="scientific">Helianthus annuus</name>
    <name type="common">Common sunflower</name>
    <dbReference type="NCBI Taxonomy" id="4232"/>
    <lineage>
        <taxon>Eukaryota</taxon>
        <taxon>Viridiplantae</taxon>
        <taxon>Streptophyta</taxon>
        <taxon>Embryophyta</taxon>
        <taxon>Tracheophyta</taxon>
        <taxon>Spermatophyta</taxon>
        <taxon>Magnoliopsida</taxon>
        <taxon>eudicotyledons</taxon>
        <taxon>Gunneridae</taxon>
        <taxon>Pentapetalae</taxon>
        <taxon>asterids</taxon>
        <taxon>campanulids</taxon>
        <taxon>Asterales</taxon>
        <taxon>Asteraceae</taxon>
        <taxon>Asteroideae</taxon>
        <taxon>Heliantheae alliance</taxon>
        <taxon>Heliantheae</taxon>
        <taxon>Helianthus</taxon>
    </lineage>
</organism>
<evidence type="ECO:0000313" key="1">
    <source>
        <dbReference type="EMBL" id="KAF5803690.1"/>
    </source>
</evidence>
<sequence>MSSSHRVCTSEFMASSKRVTVAVPVVSAMVAQRHNFGCSTSGWFSHANAADFGVNFLLHFTQPL</sequence>
<reference evidence="1" key="2">
    <citation type="submission" date="2020-06" db="EMBL/GenBank/DDBJ databases">
        <title>Helianthus annuus Genome sequencing and assembly Release 2.</title>
        <authorList>
            <person name="Gouzy J."/>
            <person name="Langlade N."/>
            <person name="Munos S."/>
        </authorList>
    </citation>
    <scope>NUCLEOTIDE SEQUENCE</scope>
    <source>
        <tissue evidence="1">Leaves</tissue>
    </source>
</reference>
<dbReference type="Proteomes" id="UP000215914">
    <property type="component" value="Unassembled WGS sequence"/>
</dbReference>
<proteinExistence type="predicted"/>
<evidence type="ECO:0000313" key="2">
    <source>
        <dbReference type="Proteomes" id="UP000215914"/>
    </source>
</evidence>
<dbReference type="AlphaFoldDB" id="A0A9K3NL51"/>
<protein>
    <submittedName>
        <fullName evidence="1">Uncharacterized protein</fullName>
    </submittedName>
</protein>
<dbReference type="EMBL" id="MNCJ02000321">
    <property type="protein sequence ID" value="KAF5803690.1"/>
    <property type="molecule type" value="Genomic_DNA"/>
</dbReference>
<name>A0A9K3NL51_HELAN</name>
<comment type="caution">
    <text evidence="1">The sequence shown here is derived from an EMBL/GenBank/DDBJ whole genome shotgun (WGS) entry which is preliminary data.</text>
</comment>
<accession>A0A9K3NL51</accession>
<keyword evidence="2" id="KW-1185">Reference proteome</keyword>